<accession>A0A1H6H2P5</accession>
<feature type="transmembrane region" description="Helical" evidence="5">
    <location>
        <begin position="153"/>
        <end position="170"/>
    </location>
</feature>
<feature type="transmembrane region" description="Helical" evidence="5">
    <location>
        <begin position="182"/>
        <end position="202"/>
    </location>
</feature>
<dbReference type="EMBL" id="FNWQ01000001">
    <property type="protein sequence ID" value="SEH28468.1"/>
    <property type="molecule type" value="Genomic_DNA"/>
</dbReference>
<name>A0A1H6H2P5_CHRCI</name>
<dbReference type="OrthoDB" id="5524812at2"/>
<evidence type="ECO:0000256" key="2">
    <source>
        <dbReference type="ARBA" id="ARBA00022692"/>
    </source>
</evidence>
<evidence type="ECO:0000256" key="3">
    <source>
        <dbReference type="ARBA" id="ARBA00022989"/>
    </source>
</evidence>
<dbReference type="AlphaFoldDB" id="A0A1H6H2P5"/>
<keyword evidence="4 5" id="KW-0472">Membrane</keyword>
<gene>
    <name evidence="6" type="ORF">SAMN05421593_0712</name>
</gene>
<dbReference type="GO" id="GO:0016020">
    <property type="term" value="C:membrane"/>
    <property type="evidence" value="ECO:0007669"/>
    <property type="project" value="UniProtKB-SubCell"/>
</dbReference>
<sequence length="211" mass="24135">MKWEQLRTDSISQWIIIHLRYLVGSAFFPSGLIKLMGDRFTRISTDHPIGYFFEALYQSGFYWNFLGLAQVTAGILLMTQRFATLGALMFLAILSNIWLITLSLSFAGTWIITSLMMIAVMILVIWDKHKLLPLFNYNKAIMVKEYPDPDSRWGVAGVVYSISFIALFMLNPVKGEAYEKWLSILIALIIAATFIISNYQAYKNRKLAVNP</sequence>
<feature type="transmembrane region" description="Helical" evidence="5">
    <location>
        <begin position="21"/>
        <end position="40"/>
    </location>
</feature>
<evidence type="ECO:0000256" key="4">
    <source>
        <dbReference type="ARBA" id="ARBA00023136"/>
    </source>
</evidence>
<organism evidence="6 7">
    <name type="scientific">Chryseobacterium culicis</name>
    <dbReference type="NCBI Taxonomy" id="680127"/>
    <lineage>
        <taxon>Bacteria</taxon>
        <taxon>Pseudomonadati</taxon>
        <taxon>Bacteroidota</taxon>
        <taxon>Flavobacteriia</taxon>
        <taxon>Flavobacteriales</taxon>
        <taxon>Weeksellaceae</taxon>
        <taxon>Chryseobacterium group</taxon>
        <taxon>Chryseobacterium</taxon>
    </lineage>
</organism>
<keyword evidence="3 5" id="KW-1133">Transmembrane helix</keyword>
<feature type="transmembrane region" description="Helical" evidence="5">
    <location>
        <begin position="107"/>
        <end position="126"/>
    </location>
</feature>
<evidence type="ECO:0000256" key="5">
    <source>
        <dbReference type="SAM" id="Phobius"/>
    </source>
</evidence>
<reference evidence="6 7" key="1">
    <citation type="submission" date="2016-10" db="EMBL/GenBank/DDBJ databases">
        <authorList>
            <person name="de Groot N.N."/>
        </authorList>
    </citation>
    <scope>NUCLEOTIDE SEQUENCE [LARGE SCALE GENOMIC DNA]</scope>
    <source>
        <strain evidence="6 7">DSM 23031</strain>
    </source>
</reference>
<dbReference type="InterPro" id="IPR032808">
    <property type="entry name" value="DoxX"/>
</dbReference>
<dbReference type="Pfam" id="PF07681">
    <property type="entry name" value="DoxX"/>
    <property type="match status" value="1"/>
</dbReference>
<keyword evidence="2 5" id="KW-0812">Transmembrane</keyword>
<protein>
    <submittedName>
        <fullName evidence="6">DoxX protein</fullName>
    </submittedName>
</protein>
<evidence type="ECO:0000256" key="1">
    <source>
        <dbReference type="ARBA" id="ARBA00004141"/>
    </source>
</evidence>
<evidence type="ECO:0000313" key="6">
    <source>
        <dbReference type="EMBL" id="SEH28468.1"/>
    </source>
</evidence>
<comment type="subcellular location">
    <subcellularLocation>
        <location evidence="1">Membrane</location>
        <topology evidence="1">Multi-pass membrane protein</topology>
    </subcellularLocation>
</comment>
<dbReference type="RefSeq" id="WP_089689916.1">
    <property type="nucleotide sequence ID" value="NZ_FNWQ01000001.1"/>
</dbReference>
<proteinExistence type="predicted"/>
<feature type="transmembrane region" description="Helical" evidence="5">
    <location>
        <begin position="60"/>
        <end position="77"/>
    </location>
</feature>
<evidence type="ECO:0000313" key="7">
    <source>
        <dbReference type="Proteomes" id="UP000198561"/>
    </source>
</evidence>
<dbReference type="Proteomes" id="UP000198561">
    <property type="component" value="Unassembled WGS sequence"/>
</dbReference>
<dbReference type="STRING" id="680127.SAMN05421593_0712"/>
<feature type="transmembrane region" description="Helical" evidence="5">
    <location>
        <begin position="82"/>
        <end position="101"/>
    </location>
</feature>